<evidence type="ECO:0000256" key="1">
    <source>
        <dbReference type="SAM" id="MobiDB-lite"/>
    </source>
</evidence>
<keyword evidence="3" id="KW-1185">Reference proteome</keyword>
<dbReference type="AlphaFoldDB" id="A0A6J8AGY2"/>
<reference evidence="2 3" key="1">
    <citation type="submission" date="2020-06" db="EMBL/GenBank/DDBJ databases">
        <authorList>
            <person name="Li R."/>
            <person name="Bekaert M."/>
        </authorList>
    </citation>
    <scope>NUCLEOTIDE SEQUENCE [LARGE SCALE GENOMIC DNA]</scope>
    <source>
        <strain evidence="3">wild</strain>
    </source>
</reference>
<dbReference type="OrthoDB" id="6111843at2759"/>
<protein>
    <submittedName>
        <fullName evidence="2">Uncharacterized protein</fullName>
    </submittedName>
</protein>
<evidence type="ECO:0000313" key="3">
    <source>
        <dbReference type="Proteomes" id="UP000507470"/>
    </source>
</evidence>
<gene>
    <name evidence="2" type="ORF">MCOR_7667</name>
</gene>
<dbReference type="Proteomes" id="UP000507470">
    <property type="component" value="Unassembled WGS sequence"/>
</dbReference>
<feature type="region of interest" description="Disordered" evidence="1">
    <location>
        <begin position="66"/>
        <end position="87"/>
    </location>
</feature>
<organism evidence="2 3">
    <name type="scientific">Mytilus coruscus</name>
    <name type="common">Sea mussel</name>
    <dbReference type="NCBI Taxonomy" id="42192"/>
    <lineage>
        <taxon>Eukaryota</taxon>
        <taxon>Metazoa</taxon>
        <taxon>Spiralia</taxon>
        <taxon>Lophotrochozoa</taxon>
        <taxon>Mollusca</taxon>
        <taxon>Bivalvia</taxon>
        <taxon>Autobranchia</taxon>
        <taxon>Pteriomorphia</taxon>
        <taxon>Mytilida</taxon>
        <taxon>Mytiloidea</taxon>
        <taxon>Mytilidae</taxon>
        <taxon>Mytilinae</taxon>
        <taxon>Mytilus</taxon>
    </lineage>
</organism>
<evidence type="ECO:0000313" key="2">
    <source>
        <dbReference type="EMBL" id="CAC5367937.1"/>
    </source>
</evidence>
<proteinExistence type="predicted"/>
<name>A0A6J8AGY2_MYTCO</name>
<dbReference type="EMBL" id="CACVKT020001414">
    <property type="protein sequence ID" value="CAC5367937.1"/>
    <property type="molecule type" value="Genomic_DNA"/>
</dbReference>
<accession>A0A6J8AGY2</accession>
<sequence>MRQGHANDQNTPDLDRHILMLSFVGSKLSPYALSEMKRKTQEEFDQPYQFRDRLHLPVMDTEVENSQLNDYKSSQESRQESSQECTIETSQGSSWIYDSSTLPERNFELLNTTLSSLSHGAVSPLRSKLSTPFVESADRTKRYYKRKAGQLISTLLDTIAPVQGDILLDAMSNDKKSTAETSSSEDITSTIVRLYNESTDTGYKVKILSIIVNKHSKSTLQEMIPGITVYRIDQARQQTLLYGRGSEEDLVHTQQKRQRMDKSKLAHAVNFFTDPSFIQLVACGTRELNLDNGEKLVIPDIVRTTMHSTLVELYLSHCDETDSQPLSRSSLFRILNACSASKRSCLKGLDNISAEGSAAFDTCIYIISEIEKMGLLSAWSKAISSKLKSYKMYLKQTLNYIWKLRVDVQIIACNGHYRTPLTNLATSKFIVCINMTSHVTGAVC</sequence>